<dbReference type="GO" id="GO:0006508">
    <property type="term" value="P:proteolysis"/>
    <property type="evidence" value="ECO:0007669"/>
    <property type="project" value="UniProtKB-KW"/>
</dbReference>
<dbReference type="CDD" id="cd08070">
    <property type="entry name" value="MPN_like"/>
    <property type="match status" value="1"/>
</dbReference>
<dbReference type="Pfam" id="PF14464">
    <property type="entry name" value="Prok-JAB"/>
    <property type="match status" value="1"/>
</dbReference>
<dbReference type="InterPro" id="IPR051929">
    <property type="entry name" value="VirAsm_ModProt"/>
</dbReference>
<dbReference type="GeneID" id="77236558"/>
<feature type="domain" description="MPN" evidence="6">
    <location>
        <begin position="1"/>
        <end position="119"/>
    </location>
</feature>
<evidence type="ECO:0000256" key="5">
    <source>
        <dbReference type="ARBA" id="ARBA00023049"/>
    </source>
</evidence>
<name>A0A6I6US61_9BACI</name>
<reference evidence="7 8" key="1">
    <citation type="submission" date="2019-06" db="EMBL/GenBank/DDBJ databases">
        <title>An operon consisting of a P-type ATPase gene and a transcriptional regular gene given the different cadmium resistance in Bacillus vietamensis 151-6 and Bacillus marisflavi 151-25.</title>
        <authorList>
            <person name="Yu X."/>
        </authorList>
    </citation>
    <scope>NUCLEOTIDE SEQUENCE [LARGE SCALE GENOMIC DNA]</scope>
    <source>
        <strain evidence="7 8">151-6</strain>
    </source>
</reference>
<evidence type="ECO:0000256" key="3">
    <source>
        <dbReference type="ARBA" id="ARBA00022801"/>
    </source>
</evidence>
<evidence type="ECO:0000313" key="8">
    <source>
        <dbReference type="Proteomes" id="UP000465062"/>
    </source>
</evidence>
<dbReference type="Proteomes" id="UP000465062">
    <property type="component" value="Chromosome"/>
</dbReference>
<evidence type="ECO:0000256" key="2">
    <source>
        <dbReference type="ARBA" id="ARBA00022723"/>
    </source>
</evidence>
<evidence type="ECO:0000256" key="1">
    <source>
        <dbReference type="ARBA" id="ARBA00022670"/>
    </source>
</evidence>
<dbReference type="GO" id="GO:0008235">
    <property type="term" value="F:metalloexopeptidase activity"/>
    <property type="evidence" value="ECO:0007669"/>
    <property type="project" value="TreeGrafter"/>
</dbReference>
<dbReference type="SUPFAM" id="SSF102712">
    <property type="entry name" value="JAB1/MPN domain"/>
    <property type="match status" value="1"/>
</dbReference>
<dbReference type="KEGG" id="bvq:FHE72_10235"/>
<dbReference type="InterPro" id="IPR028090">
    <property type="entry name" value="JAB_dom_prok"/>
</dbReference>
<dbReference type="RefSeq" id="WP_034760046.1">
    <property type="nucleotide sequence ID" value="NZ_CCDN010000001.1"/>
</dbReference>
<keyword evidence="3" id="KW-0378">Hydrolase</keyword>
<dbReference type="AlphaFoldDB" id="A0A6I6US61"/>
<organism evidence="7 8">
    <name type="scientific">Rossellomorea vietnamensis</name>
    <dbReference type="NCBI Taxonomy" id="218284"/>
    <lineage>
        <taxon>Bacteria</taxon>
        <taxon>Bacillati</taxon>
        <taxon>Bacillota</taxon>
        <taxon>Bacilli</taxon>
        <taxon>Bacillales</taxon>
        <taxon>Bacillaceae</taxon>
        <taxon>Rossellomorea</taxon>
    </lineage>
</organism>
<keyword evidence="2" id="KW-0479">Metal-binding</keyword>
<evidence type="ECO:0000313" key="7">
    <source>
        <dbReference type="EMBL" id="QHE61366.1"/>
    </source>
</evidence>
<gene>
    <name evidence="7" type="ORF">FHE72_10235</name>
</gene>
<dbReference type="InterPro" id="IPR037518">
    <property type="entry name" value="MPN"/>
</dbReference>
<dbReference type="PANTHER" id="PTHR34858:SF1">
    <property type="entry name" value="CYSO-CYSTEINE PEPTIDASE"/>
    <property type="match status" value="1"/>
</dbReference>
<accession>A0A6I6US61</accession>
<keyword evidence="1" id="KW-0645">Protease</keyword>
<proteinExistence type="predicted"/>
<keyword evidence="5" id="KW-0482">Metalloprotease</keyword>
<protein>
    <recommendedName>
        <fullName evidence="6">MPN domain-containing protein</fullName>
    </recommendedName>
</protein>
<dbReference type="PROSITE" id="PS50249">
    <property type="entry name" value="MPN"/>
    <property type="match status" value="1"/>
</dbReference>
<dbReference type="GO" id="GO:0008270">
    <property type="term" value="F:zinc ion binding"/>
    <property type="evidence" value="ECO:0007669"/>
    <property type="project" value="TreeGrafter"/>
</dbReference>
<dbReference type="Gene3D" id="3.40.140.10">
    <property type="entry name" value="Cytidine Deaminase, domain 2"/>
    <property type="match status" value="1"/>
</dbReference>
<dbReference type="PANTHER" id="PTHR34858">
    <property type="entry name" value="CYSO-CYSTEINE PEPTIDASE"/>
    <property type="match status" value="1"/>
</dbReference>
<evidence type="ECO:0000259" key="6">
    <source>
        <dbReference type="PROSITE" id="PS50249"/>
    </source>
</evidence>
<sequence>MTNRFYKTILIEVKKELPNEGCGFISGTGNLCKTIWPMRNSEPSPYSFAIDPEEQDQVMDQMLLKKEAFMGIYHSHPYGIPVPSRDDVAFAHHPELYYFIAAVGGGRDEIRCYKIHNGKVKHIDIVIE</sequence>
<keyword evidence="4" id="KW-0862">Zinc</keyword>
<dbReference type="EMBL" id="CP047394">
    <property type="protein sequence ID" value="QHE61366.1"/>
    <property type="molecule type" value="Genomic_DNA"/>
</dbReference>
<evidence type="ECO:0000256" key="4">
    <source>
        <dbReference type="ARBA" id="ARBA00022833"/>
    </source>
</evidence>